<reference evidence="1 2" key="1">
    <citation type="submission" date="2019-02" db="EMBL/GenBank/DDBJ databases">
        <title>Deep-cultivation of Planctomycetes and their phenomic and genomic characterization uncovers novel biology.</title>
        <authorList>
            <person name="Wiegand S."/>
            <person name="Jogler M."/>
            <person name="Boedeker C."/>
            <person name="Pinto D."/>
            <person name="Vollmers J."/>
            <person name="Rivas-Marin E."/>
            <person name="Kohn T."/>
            <person name="Peeters S.H."/>
            <person name="Heuer A."/>
            <person name="Rast P."/>
            <person name="Oberbeckmann S."/>
            <person name="Bunk B."/>
            <person name="Jeske O."/>
            <person name="Meyerdierks A."/>
            <person name="Storesund J.E."/>
            <person name="Kallscheuer N."/>
            <person name="Luecker S."/>
            <person name="Lage O.M."/>
            <person name="Pohl T."/>
            <person name="Merkel B.J."/>
            <person name="Hornburger P."/>
            <person name="Mueller R.-W."/>
            <person name="Bruemmer F."/>
            <person name="Labrenz M."/>
            <person name="Spormann A.M."/>
            <person name="Op Den Camp H."/>
            <person name="Overmann J."/>
            <person name="Amann R."/>
            <person name="Jetten M.S.M."/>
            <person name="Mascher T."/>
            <person name="Medema M.H."/>
            <person name="Devos D.P."/>
            <person name="Kaster A.-K."/>
            <person name="Ovreas L."/>
            <person name="Rohde M."/>
            <person name="Galperin M.Y."/>
            <person name="Jogler C."/>
        </authorList>
    </citation>
    <scope>NUCLEOTIDE SEQUENCE [LARGE SCALE GENOMIC DNA]</scope>
    <source>
        <strain evidence="1 2">Pla100</strain>
    </source>
</reference>
<evidence type="ECO:0000313" key="2">
    <source>
        <dbReference type="Proteomes" id="UP000316213"/>
    </source>
</evidence>
<evidence type="ECO:0008006" key="3">
    <source>
        <dbReference type="Google" id="ProtNLM"/>
    </source>
</evidence>
<dbReference type="SUPFAM" id="SSF48371">
    <property type="entry name" value="ARM repeat"/>
    <property type="match status" value="1"/>
</dbReference>
<accession>A0A5C6ARE8</accession>
<keyword evidence="2" id="KW-1185">Reference proteome</keyword>
<dbReference type="AlphaFoldDB" id="A0A5C6ARE8"/>
<proteinExistence type="predicted"/>
<protein>
    <recommendedName>
        <fullName evidence="3">HEAT repeat protein</fullName>
    </recommendedName>
</protein>
<organism evidence="1 2">
    <name type="scientific">Neorhodopirellula pilleata</name>
    <dbReference type="NCBI Taxonomy" id="2714738"/>
    <lineage>
        <taxon>Bacteria</taxon>
        <taxon>Pseudomonadati</taxon>
        <taxon>Planctomycetota</taxon>
        <taxon>Planctomycetia</taxon>
        <taxon>Pirellulales</taxon>
        <taxon>Pirellulaceae</taxon>
        <taxon>Neorhodopirellula</taxon>
    </lineage>
</organism>
<evidence type="ECO:0000313" key="1">
    <source>
        <dbReference type="EMBL" id="TWU02077.1"/>
    </source>
</evidence>
<dbReference type="EMBL" id="SJPM01000002">
    <property type="protein sequence ID" value="TWU02077.1"/>
    <property type="molecule type" value="Genomic_DNA"/>
</dbReference>
<name>A0A5C6ARE8_9BACT</name>
<comment type="caution">
    <text evidence="1">The sequence shown here is derived from an EMBL/GenBank/DDBJ whole genome shotgun (WGS) entry which is preliminary data.</text>
</comment>
<dbReference type="Proteomes" id="UP000316213">
    <property type="component" value="Unassembled WGS sequence"/>
</dbReference>
<dbReference type="InterPro" id="IPR016024">
    <property type="entry name" value="ARM-type_fold"/>
</dbReference>
<gene>
    <name evidence="1" type="ORF">Pla100_18170</name>
</gene>
<sequence length="541" mass="60220">MSLETTYLILRRSKQSEAADALSVGVSSGDATTRERCIETLAYRCDSASHRVLTRSWSQYSEAIIARLETQSHDDAAWFGSVISLLKDPTTSASDLCSACDIASRFHLTKALPRLIELARNHDAREVREAMLDGVVSLSYHWGKLARNQYAGMKPSPTLERERVGVMEQFDSTARDYQSHRSDKFIDAMLMLATWNDPVLLSICNEDTPSRQIILRRMRSSKVRGIVVLLAGYLRRKTIPESVVGVIWQRADAVFREYLLRAVSVTPSATILHHFQEFGLPECLRGGVELAEQIDRAHDASLAQAYSAAMAQNPETLLVILELIDRQWKHAAASRQCPNEQTIAAFAQSLHRCQRPSMDFWLQAMNSPLMDGDVDAPQDSLDSQSDRAARICRLLIDLSLQEDSPLAQVASDLLSELTIQQALPHFCKSSPIQRVRLGRTLIQIDGQTIAVIQDGLRHAVMQRRLEAIDFAKTLGLVDLMFEPLSTIARGDHQIVRMAATEALADAQGEASADLLRELCNAEQPSLRDAAREALQARGLHA</sequence>